<evidence type="ECO:0000313" key="2">
    <source>
        <dbReference type="Proteomes" id="UP001239111"/>
    </source>
</evidence>
<dbReference type="EMBL" id="CM056741">
    <property type="protein sequence ID" value="KAJ8684325.1"/>
    <property type="molecule type" value="Genomic_DNA"/>
</dbReference>
<gene>
    <name evidence="1" type="ORF">QAD02_020117</name>
</gene>
<evidence type="ECO:0000313" key="1">
    <source>
        <dbReference type="EMBL" id="KAJ8684325.1"/>
    </source>
</evidence>
<reference evidence="1" key="1">
    <citation type="submission" date="2023-04" db="EMBL/GenBank/DDBJ databases">
        <title>A chromosome-level genome assembly of the parasitoid wasp Eretmocerus hayati.</title>
        <authorList>
            <person name="Zhong Y."/>
            <person name="Liu S."/>
            <person name="Liu Y."/>
        </authorList>
    </citation>
    <scope>NUCLEOTIDE SEQUENCE</scope>
    <source>
        <strain evidence="1">ZJU_SS_LIU_2023</strain>
    </source>
</reference>
<accession>A0ACC2PL68</accession>
<name>A0ACC2PL68_9HYME</name>
<organism evidence="1 2">
    <name type="scientific">Eretmocerus hayati</name>
    <dbReference type="NCBI Taxonomy" id="131215"/>
    <lineage>
        <taxon>Eukaryota</taxon>
        <taxon>Metazoa</taxon>
        <taxon>Ecdysozoa</taxon>
        <taxon>Arthropoda</taxon>
        <taxon>Hexapoda</taxon>
        <taxon>Insecta</taxon>
        <taxon>Pterygota</taxon>
        <taxon>Neoptera</taxon>
        <taxon>Endopterygota</taxon>
        <taxon>Hymenoptera</taxon>
        <taxon>Apocrita</taxon>
        <taxon>Proctotrupomorpha</taxon>
        <taxon>Chalcidoidea</taxon>
        <taxon>Aphelinidae</taxon>
        <taxon>Aphelininae</taxon>
        <taxon>Eretmocerus</taxon>
    </lineage>
</organism>
<sequence>MYPLMKFKDYKVVKTTQRYLGRHAPHFVAYHDNLDTLQEVCENLNVGTPHVKLRDLQEKCNAIPEADQHNGKKDVSMYRIEEAGDDHEEEDDDASNIDLIYIDDRDNDVNIEDKNIEDEIIEDEIIEDENMEDDNIEDENIEDDIIEDENVQEAPSNRSYYAEGFRTALLERRSANRKEIVAAIEKYHILANRGESKIRTRFSNLKLGKIDYPEAPKL</sequence>
<dbReference type="Proteomes" id="UP001239111">
    <property type="component" value="Chromosome 1"/>
</dbReference>
<comment type="caution">
    <text evidence="1">The sequence shown here is derived from an EMBL/GenBank/DDBJ whole genome shotgun (WGS) entry which is preliminary data.</text>
</comment>
<keyword evidence="2" id="KW-1185">Reference proteome</keyword>
<protein>
    <submittedName>
        <fullName evidence="1">Uncharacterized protein</fullName>
    </submittedName>
</protein>
<proteinExistence type="predicted"/>